<dbReference type="EMBL" id="AWGH01000018">
    <property type="protein sequence ID" value="ODN92105.1"/>
    <property type="molecule type" value="Genomic_DNA"/>
</dbReference>
<dbReference type="OrthoDB" id="2501249at2759"/>
<organism evidence="5 6">
    <name type="scientific">Cryptococcus wingfieldii CBS 7118</name>
    <dbReference type="NCBI Taxonomy" id="1295528"/>
    <lineage>
        <taxon>Eukaryota</taxon>
        <taxon>Fungi</taxon>
        <taxon>Dikarya</taxon>
        <taxon>Basidiomycota</taxon>
        <taxon>Agaricomycotina</taxon>
        <taxon>Tremellomycetes</taxon>
        <taxon>Tremellales</taxon>
        <taxon>Cryptococcaceae</taxon>
        <taxon>Cryptococcus</taxon>
    </lineage>
</organism>
<evidence type="ECO:0000256" key="2">
    <source>
        <dbReference type="ARBA" id="ARBA00022980"/>
    </source>
</evidence>
<dbReference type="Pfam" id="PF01165">
    <property type="entry name" value="Ribosomal_S21"/>
    <property type="match status" value="1"/>
</dbReference>
<dbReference type="GO" id="GO:0070124">
    <property type="term" value="P:mitochondrial translational initiation"/>
    <property type="evidence" value="ECO:0007669"/>
    <property type="project" value="TreeGrafter"/>
</dbReference>
<evidence type="ECO:0000256" key="3">
    <source>
        <dbReference type="ARBA" id="ARBA00023274"/>
    </source>
</evidence>
<name>A0A1E3IUI9_9TREE</name>
<keyword evidence="3" id="KW-0687">Ribonucleoprotein</keyword>
<dbReference type="PANTHER" id="PTHR41237">
    <property type="entry name" value="37S RIBOSOMAL PROTEIN MRP21, MITOCHONDRIAL"/>
    <property type="match status" value="1"/>
</dbReference>
<evidence type="ECO:0000313" key="5">
    <source>
        <dbReference type="EMBL" id="ODN92105.1"/>
    </source>
</evidence>
<dbReference type="GeneID" id="30194989"/>
<accession>A0A1E3IUI9</accession>
<feature type="compositionally biased region" description="Low complexity" evidence="4">
    <location>
        <begin position="58"/>
        <end position="68"/>
    </location>
</feature>
<proteinExistence type="inferred from homology"/>
<dbReference type="GO" id="GO:0003735">
    <property type="term" value="F:structural constituent of ribosome"/>
    <property type="evidence" value="ECO:0007669"/>
    <property type="project" value="InterPro"/>
</dbReference>
<feature type="compositionally biased region" description="Low complexity" evidence="4">
    <location>
        <begin position="90"/>
        <end position="106"/>
    </location>
</feature>
<dbReference type="Proteomes" id="UP000094819">
    <property type="component" value="Unassembled WGS sequence"/>
</dbReference>
<reference evidence="5 6" key="1">
    <citation type="submission" date="2016-06" db="EMBL/GenBank/DDBJ databases">
        <title>Evolution of pathogenesis and genome organization in the Tremellales.</title>
        <authorList>
            <person name="Cuomo C."/>
            <person name="Litvintseva A."/>
            <person name="Heitman J."/>
            <person name="Chen Y."/>
            <person name="Sun S."/>
            <person name="Springer D."/>
            <person name="Dromer F."/>
            <person name="Young S."/>
            <person name="Zeng Q."/>
            <person name="Chapman S."/>
            <person name="Gujja S."/>
            <person name="Saif S."/>
            <person name="Birren B."/>
        </authorList>
    </citation>
    <scope>NUCLEOTIDE SEQUENCE [LARGE SCALE GENOMIC DNA]</scope>
    <source>
        <strain evidence="5 6">CBS 7118</strain>
    </source>
</reference>
<dbReference type="PANTHER" id="PTHR41237:SF1">
    <property type="entry name" value="SMALL RIBOSOMAL SUBUNIT PROTEIN BS21M"/>
    <property type="match status" value="1"/>
</dbReference>
<dbReference type="AlphaFoldDB" id="A0A1E3IUI9"/>
<comment type="similarity">
    <text evidence="1">Belongs to the bacterial ribosomal protein bS21 family.</text>
</comment>
<evidence type="ECO:0000256" key="1">
    <source>
        <dbReference type="ARBA" id="ARBA00006640"/>
    </source>
</evidence>
<protein>
    <submittedName>
        <fullName evidence="5">Ribosomal protein S21</fullName>
    </submittedName>
</protein>
<evidence type="ECO:0000313" key="6">
    <source>
        <dbReference type="Proteomes" id="UP000094819"/>
    </source>
</evidence>
<comment type="caution">
    <text evidence="5">The sequence shown here is derived from an EMBL/GenBank/DDBJ whole genome shotgun (WGS) entry which is preliminary data.</text>
</comment>
<feature type="region of interest" description="Disordered" evidence="4">
    <location>
        <begin position="53"/>
        <end position="108"/>
    </location>
</feature>
<dbReference type="InterPro" id="IPR052837">
    <property type="entry name" value="Mitoribosomal_bS21"/>
</dbReference>
<keyword evidence="2 5" id="KW-0689">Ribosomal protein</keyword>
<keyword evidence="6" id="KW-1185">Reference proteome</keyword>
<dbReference type="RefSeq" id="XP_019030239.1">
    <property type="nucleotide sequence ID" value="XM_019177855.1"/>
</dbReference>
<evidence type="ECO:0000256" key="4">
    <source>
        <dbReference type="SAM" id="MobiDB-lite"/>
    </source>
</evidence>
<dbReference type="InterPro" id="IPR001911">
    <property type="entry name" value="Ribosomal_bS21"/>
</dbReference>
<gene>
    <name evidence="5" type="ORF">L198_05777</name>
</gene>
<dbReference type="GO" id="GO:0005763">
    <property type="term" value="C:mitochondrial small ribosomal subunit"/>
    <property type="evidence" value="ECO:0007669"/>
    <property type="project" value="TreeGrafter"/>
</dbReference>
<feature type="compositionally biased region" description="Basic and acidic residues" evidence="4">
    <location>
        <begin position="69"/>
        <end position="87"/>
    </location>
</feature>
<sequence length="214" mass="24188">MSLLFRSAVRASSSRLPMASITPALPRRRLPLPAQNITVPLLSRFNSSFPKATATTLEPQSQVQSQLEESQRDSTRGAGFDIKDVRIPESSSKSSLQSPNSPSGLSDPTSEDWWMHFSSKPSDASLHRSSSGLPSKYFSGRSISLTRGGDFMQGYRRLQSVVRSGNMKKEARLNEFYEKPSLKRRRLRSERHRRRFKEMVRTKVQQALAMRSKA</sequence>